<dbReference type="InterPro" id="IPR001387">
    <property type="entry name" value="Cro/C1-type_HTH"/>
</dbReference>
<evidence type="ECO:0000259" key="1">
    <source>
        <dbReference type="PROSITE" id="PS50943"/>
    </source>
</evidence>
<reference evidence="2 3" key="1">
    <citation type="journal article" date="2017" name="Int. J. Syst. Evol. Microbiol.">
        <title>Aquarickettsiella crustaci n. gen. n. sp. (Gammaproteobacteria: Legionellales: Coxiellaceae); a bacterial pathogen of the freshwater crustacean: Gammarus fossarum (Malacostraca: Amphipoda).</title>
        <authorList>
            <person name="Bojko J."/>
            <person name="Dunn A.M."/>
            <person name="Stebbing P.D."/>
            <person name="Van Aerle R."/>
            <person name="Bacela-Spychalska K."/>
            <person name="Bean T.P."/>
            <person name="Stentiford G.D."/>
        </authorList>
    </citation>
    <scope>NUCLEOTIDE SEQUENCE [LARGE SCALE GENOMIC DNA]</scope>
    <source>
        <strain evidence="2">RA15029</strain>
    </source>
</reference>
<keyword evidence="3" id="KW-1185">Reference proteome</keyword>
<name>A0A370CGJ4_9COXI</name>
<evidence type="ECO:0000313" key="3">
    <source>
        <dbReference type="Proteomes" id="UP000226429"/>
    </source>
</evidence>
<accession>A0A370CGJ4</accession>
<dbReference type="PROSITE" id="PS50943">
    <property type="entry name" value="HTH_CROC1"/>
    <property type="match status" value="1"/>
</dbReference>
<dbReference type="InterPro" id="IPR015927">
    <property type="entry name" value="Peptidase_S24_S26A/B/C"/>
</dbReference>
<proteinExistence type="predicted"/>
<protein>
    <submittedName>
        <fullName evidence="2">Helix-turn-helix domain-containing protein</fullName>
    </submittedName>
</protein>
<dbReference type="SUPFAM" id="SSF47413">
    <property type="entry name" value="lambda repressor-like DNA-binding domains"/>
    <property type="match status" value="1"/>
</dbReference>
<dbReference type="SUPFAM" id="SSF51306">
    <property type="entry name" value="LexA/Signal peptidase"/>
    <property type="match status" value="1"/>
</dbReference>
<comment type="caution">
    <text evidence="2">The sequence shown here is derived from an EMBL/GenBank/DDBJ whole genome shotgun (WGS) entry which is preliminary data.</text>
</comment>
<organism evidence="2 3">
    <name type="scientific">Candidatus Aquirickettsiella gammari</name>
    <dbReference type="NCBI Taxonomy" id="2016198"/>
    <lineage>
        <taxon>Bacteria</taxon>
        <taxon>Pseudomonadati</taxon>
        <taxon>Pseudomonadota</taxon>
        <taxon>Gammaproteobacteria</taxon>
        <taxon>Legionellales</taxon>
        <taxon>Coxiellaceae</taxon>
        <taxon>Candidatus Aquirickettsiella</taxon>
    </lineage>
</organism>
<dbReference type="InterPro" id="IPR010982">
    <property type="entry name" value="Lambda_DNA-bd_dom_sf"/>
</dbReference>
<dbReference type="SMART" id="SM00530">
    <property type="entry name" value="HTH_XRE"/>
    <property type="match status" value="1"/>
</dbReference>
<reference evidence="2 3" key="2">
    <citation type="journal article" date="2018" name="J. Invertebr. Pathol.">
        <title>'Candidatus Aquirickettsiella gammari' (Gammaproteobacteria: Legionellales: Coxiellaceae): A bacterial pathogen of the freshwater crustacean Gammarus fossarum (Malacostraca: Amphipoda).</title>
        <authorList>
            <person name="Bojko J."/>
            <person name="Dunn A.M."/>
            <person name="Stebbing P.D."/>
            <person name="van Aerle R."/>
            <person name="Bacela-Spychalska K."/>
            <person name="Bean T.P."/>
            <person name="Urrutia A."/>
            <person name="Stentiford G.D."/>
        </authorList>
    </citation>
    <scope>NUCLEOTIDE SEQUENCE [LARGE SCALE GENOMIC DNA]</scope>
    <source>
        <strain evidence="2">RA15029</strain>
    </source>
</reference>
<dbReference type="EMBL" id="NMOS02000015">
    <property type="protein sequence ID" value="RDH40132.1"/>
    <property type="molecule type" value="Genomic_DNA"/>
</dbReference>
<dbReference type="Gene3D" id="2.10.109.10">
    <property type="entry name" value="Umud Fragment, subunit A"/>
    <property type="match status" value="1"/>
</dbReference>
<dbReference type="Gene3D" id="1.10.260.40">
    <property type="entry name" value="lambda repressor-like DNA-binding domains"/>
    <property type="match status" value="1"/>
</dbReference>
<dbReference type="InterPro" id="IPR036286">
    <property type="entry name" value="LexA/Signal_pep-like_sf"/>
</dbReference>
<sequence>MQMKSKRDGENFTLYQLAKALNMAHSVLSRLIHEHSNKRVNNPRIDTLIKIVKFFQSDGFNVTFNDLLMGFEEDAVTIQEQKLDSFTTEVKLPLYSFGATHHTQNTKIGNIHIKLATTTKHAIALLSEEAIKPLFKKGSIFIIDTKANPENDNLVAVKITKNHQILIRKFHIEENKKLLTSYDNGTEPIILDSRIYSIVGVVIQVNAKT</sequence>
<dbReference type="CDD" id="cd00093">
    <property type="entry name" value="HTH_XRE"/>
    <property type="match status" value="1"/>
</dbReference>
<dbReference type="Pfam" id="PF00717">
    <property type="entry name" value="Peptidase_S24"/>
    <property type="match status" value="1"/>
</dbReference>
<dbReference type="Proteomes" id="UP000226429">
    <property type="component" value="Unassembled WGS sequence"/>
</dbReference>
<feature type="domain" description="HTH cro/C1-type" evidence="1">
    <location>
        <begin position="3"/>
        <end position="67"/>
    </location>
</feature>
<dbReference type="AlphaFoldDB" id="A0A370CGJ4"/>
<evidence type="ECO:0000313" key="2">
    <source>
        <dbReference type="EMBL" id="RDH40132.1"/>
    </source>
</evidence>
<gene>
    <name evidence="2" type="ORF">CFE62_005425</name>
</gene>
<dbReference type="GO" id="GO:0003677">
    <property type="term" value="F:DNA binding"/>
    <property type="evidence" value="ECO:0007669"/>
    <property type="project" value="InterPro"/>
</dbReference>